<evidence type="ECO:0000256" key="1">
    <source>
        <dbReference type="SAM" id="MobiDB-lite"/>
    </source>
</evidence>
<feature type="compositionally biased region" description="Basic and acidic residues" evidence="1">
    <location>
        <begin position="58"/>
        <end position="68"/>
    </location>
</feature>
<name>A0AAD1SYR4_PELCU</name>
<keyword evidence="3" id="KW-1185">Reference proteome</keyword>
<dbReference type="AlphaFoldDB" id="A0AAD1SYR4"/>
<sequence>MPKLHQPSMTQLSLEEPLNQAFKNFWTKLRSRIQRRSPKSPMASLLLPSPLCSTAKPKFSEQHPDTVKGKLKGKPQCIGSPPTTRSCFAPISSWATVQQGMSLHKSLHPLNSPSSMRPKQDKHQ</sequence>
<proteinExistence type="predicted"/>
<feature type="region of interest" description="Disordered" evidence="1">
    <location>
        <begin position="100"/>
        <end position="124"/>
    </location>
</feature>
<evidence type="ECO:0000313" key="3">
    <source>
        <dbReference type="Proteomes" id="UP001295444"/>
    </source>
</evidence>
<protein>
    <submittedName>
        <fullName evidence="2">Uncharacterized protein</fullName>
    </submittedName>
</protein>
<feature type="region of interest" description="Disordered" evidence="1">
    <location>
        <begin position="55"/>
        <end position="80"/>
    </location>
</feature>
<dbReference type="Proteomes" id="UP001295444">
    <property type="component" value="Chromosome 08"/>
</dbReference>
<gene>
    <name evidence="2" type="ORF">PECUL_23A056882</name>
</gene>
<accession>A0AAD1SYR4</accession>
<evidence type="ECO:0000313" key="2">
    <source>
        <dbReference type="EMBL" id="CAH2311648.1"/>
    </source>
</evidence>
<reference evidence="2" key="1">
    <citation type="submission" date="2022-03" db="EMBL/GenBank/DDBJ databases">
        <authorList>
            <person name="Alioto T."/>
            <person name="Alioto T."/>
            <person name="Gomez Garrido J."/>
        </authorList>
    </citation>
    <scope>NUCLEOTIDE SEQUENCE</scope>
</reference>
<dbReference type="EMBL" id="OW240919">
    <property type="protein sequence ID" value="CAH2311648.1"/>
    <property type="molecule type" value="Genomic_DNA"/>
</dbReference>
<organism evidence="2 3">
    <name type="scientific">Pelobates cultripes</name>
    <name type="common">Western spadefoot toad</name>
    <dbReference type="NCBI Taxonomy" id="61616"/>
    <lineage>
        <taxon>Eukaryota</taxon>
        <taxon>Metazoa</taxon>
        <taxon>Chordata</taxon>
        <taxon>Craniata</taxon>
        <taxon>Vertebrata</taxon>
        <taxon>Euteleostomi</taxon>
        <taxon>Amphibia</taxon>
        <taxon>Batrachia</taxon>
        <taxon>Anura</taxon>
        <taxon>Pelobatoidea</taxon>
        <taxon>Pelobatidae</taxon>
        <taxon>Pelobates</taxon>
    </lineage>
</organism>